<dbReference type="Gene3D" id="3.40.50.620">
    <property type="entry name" value="HUPs"/>
    <property type="match status" value="2"/>
</dbReference>
<feature type="domain" description="UspA" evidence="3">
    <location>
        <begin position="6"/>
        <end position="148"/>
    </location>
</feature>
<evidence type="ECO:0000256" key="1">
    <source>
        <dbReference type="ARBA" id="ARBA00008791"/>
    </source>
</evidence>
<organism evidence="4">
    <name type="scientific">Pedococcus sp. KACC 23699</name>
    <dbReference type="NCBI Taxonomy" id="3149228"/>
    <lineage>
        <taxon>Bacteria</taxon>
        <taxon>Bacillati</taxon>
        <taxon>Actinomycetota</taxon>
        <taxon>Actinomycetes</taxon>
        <taxon>Micrococcales</taxon>
        <taxon>Intrasporangiaceae</taxon>
        <taxon>Pedococcus</taxon>
    </lineage>
</organism>
<evidence type="ECO:0000313" key="4">
    <source>
        <dbReference type="EMBL" id="XBO43274.1"/>
    </source>
</evidence>
<dbReference type="AlphaFoldDB" id="A0AAU7JT74"/>
<gene>
    <name evidence="4" type="ORF">ABEG17_17160</name>
</gene>
<feature type="compositionally biased region" description="Basic and acidic residues" evidence="2">
    <location>
        <begin position="303"/>
        <end position="322"/>
    </location>
</feature>
<dbReference type="SUPFAM" id="SSF52402">
    <property type="entry name" value="Adenine nucleotide alpha hydrolases-like"/>
    <property type="match status" value="2"/>
</dbReference>
<protein>
    <submittedName>
        <fullName evidence="4">Universal stress protein</fullName>
    </submittedName>
</protein>
<feature type="domain" description="UspA" evidence="3">
    <location>
        <begin position="159"/>
        <end position="296"/>
    </location>
</feature>
<feature type="region of interest" description="Disordered" evidence="2">
    <location>
        <begin position="298"/>
        <end position="334"/>
    </location>
</feature>
<dbReference type="PANTHER" id="PTHR31964">
    <property type="entry name" value="ADENINE NUCLEOTIDE ALPHA HYDROLASES-LIKE SUPERFAMILY PROTEIN"/>
    <property type="match status" value="1"/>
</dbReference>
<evidence type="ECO:0000259" key="3">
    <source>
        <dbReference type="Pfam" id="PF00582"/>
    </source>
</evidence>
<name>A0AAU7JT74_9MICO</name>
<dbReference type="InterPro" id="IPR006016">
    <property type="entry name" value="UspA"/>
</dbReference>
<dbReference type="RefSeq" id="WP_406830705.1">
    <property type="nucleotide sequence ID" value="NZ_CP157483.1"/>
</dbReference>
<dbReference type="PANTHER" id="PTHR31964:SF113">
    <property type="entry name" value="USPA DOMAIN-CONTAINING PROTEIN"/>
    <property type="match status" value="1"/>
</dbReference>
<reference evidence="4" key="1">
    <citation type="submission" date="2024-05" db="EMBL/GenBank/DDBJ databases">
        <authorList>
            <person name="Kim S."/>
            <person name="Heo J."/>
            <person name="Choi H."/>
            <person name="Choi Y."/>
            <person name="Kwon S.-W."/>
            <person name="Kim Y."/>
        </authorList>
    </citation>
    <scope>NUCLEOTIDE SEQUENCE</scope>
    <source>
        <strain evidence="4">KACC 23699</strain>
    </source>
</reference>
<dbReference type="CDD" id="cd23659">
    <property type="entry name" value="USP_At3g01520-like"/>
    <property type="match status" value="1"/>
</dbReference>
<evidence type="ECO:0000256" key="2">
    <source>
        <dbReference type="SAM" id="MobiDB-lite"/>
    </source>
</evidence>
<dbReference type="EMBL" id="CP157483">
    <property type="protein sequence ID" value="XBO43274.1"/>
    <property type="molecule type" value="Genomic_DNA"/>
</dbReference>
<accession>A0AAU7JT74</accession>
<proteinExistence type="inferred from homology"/>
<dbReference type="PRINTS" id="PR01438">
    <property type="entry name" value="UNVRSLSTRESS"/>
</dbReference>
<dbReference type="Pfam" id="PF00582">
    <property type="entry name" value="Usp"/>
    <property type="match status" value="2"/>
</dbReference>
<dbReference type="InterPro" id="IPR014729">
    <property type="entry name" value="Rossmann-like_a/b/a_fold"/>
</dbReference>
<comment type="similarity">
    <text evidence="1">Belongs to the universal stress protein A family.</text>
</comment>
<dbReference type="InterPro" id="IPR006015">
    <property type="entry name" value="Universal_stress_UspA"/>
</dbReference>
<sequence length="334" mass="35678">MHTRRRTIVVGIDLSDTSDLALRWAAQEAARRRSRLLVVHTYSVPAYPAVRAGVPGDAAVTDLDDSIREAAIRATNHAAQDVRTAHPGVDVLVQTGAGSPGEALVRASRDAALVVMGARGLGAFRGLMMGSVSTYVCAHAHCPVVVVHEAPSRSLPDARVVVGVDGSETSREALAFAFEQAASRGVGLTVVHTWELDAVEGVSASMAWSVDWDQAEEEERSVVAEAIAGFGAQYPTVDVRRDVARRHPVEELTRQSENACLLVVGTHGRGALAGWAKGSVSQSIVRSAHCPVAVVHPAELEQDDGRDAEHETGHHRGRDNRGFHLPVPPVRERL</sequence>